<comment type="subcellular location">
    <subcellularLocation>
        <location evidence="1">Membrane</location>
        <topology evidence="1">Multi-pass membrane protein</topology>
    </subcellularLocation>
</comment>
<dbReference type="InterPro" id="IPR044492">
    <property type="entry name" value="P_typ_ATPase_HD_dom"/>
</dbReference>
<dbReference type="InterPro" id="IPR006121">
    <property type="entry name" value="HMA_dom"/>
</dbReference>
<dbReference type="InterPro" id="IPR023299">
    <property type="entry name" value="ATPase_P-typ_cyto_dom_N"/>
</dbReference>
<feature type="transmembrane region" description="Helical" evidence="10">
    <location>
        <begin position="495"/>
        <end position="516"/>
    </location>
</feature>
<evidence type="ECO:0000256" key="4">
    <source>
        <dbReference type="ARBA" id="ARBA00022723"/>
    </source>
</evidence>
<evidence type="ECO:0000256" key="5">
    <source>
        <dbReference type="ARBA" id="ARBA00022741"/>
    </source>
</evidence>
<dbReference type="SUPFAM" id="SSF81653">
    <property type="entry name" value="Calcium ATPase, transduction domain A"/>
    <property type="match status" value="1"/>
</dbReference>
<comment type="similarity">
    <text evidence="2 10">Belongs to the cation transport ATPase (P-type) (TC 3.A.3) family. Type IB subfamily.</text>
</comment>
<evidence type="ECO:0000256" key="11">
    <source>
        <dbReference type="SAM" id="MobiDB-lite"/>
    </source>
</evidence>
<dbReference type="Gene3D" id="3.40.1110.10">
    <property type="entry name" value="Calcium-transporting ATPase, cytoplasmic domain N"/>
    <property type="match status" value="1"/>
</dbReference>
<dbReference type="SFLD" id="SFLDG00002">
    <property type="entry name" value="C1.7:_P-type_atpase_like"/>
    <property type="match status" value="1"/>
</dbReference>
<keyword evidence="6 10" id="KW-0067">ATP-binding</keyword>
<dbReference type="Pfam" id="PF00122">
    <property type="entry name" value="E1-E2_ATPase"/>
    <property type="match status" value="1"/>
</dbReference>
<dbReference type="PANTHER" id="PTHR48085">
    <property type="entry name" value="CADMIUM/ZINC-TRANSPORTING ATPASE HMA2-RELATED"/>
    <property type="match status" value="1"/>
</dbReference>
<dbReference type="InterPro" id="IPR036163">
    <property type="entry name" value="HMA_dom_sf"/>
</dbReference>
<evidence type="ECO:0000256" key="2">
    <source>
        <dbReference type="ARBA" id="ARBA00006024"/>
    </source>
</evidence>
<dbReference type="PROSITE" id="PS00154">
    <property type="entry name" value="ATPASE_E1_E2"/>
    <property type="match status" value="1"/>
</dbReference>
<feature type="compositionally biased region" description="Pro residues" evidence="11">
    <location>
        <begin position="18"/>
        <end position="28"/>
    </location>
</feature>
<dbReference type="FunFam" id="2.70.150.10:FF:000002">
    <property type="entry name" value="Copper-transporting ATPase 1, putative"/>
    <property type="match status" value="1"/>
</dbReference>
<keyword evidence="9 10" id="KW-0472">Membrane</keyword>
<dbReference type="GO" id="GO:0019829">
    <property type="term" value="F:ATPase-coupled monoatomic cation transmembrane transporter activity"/>
    <property type="evidence" value="ECO:0007669"/>
    <property type="project" value="InterPro"/>
</dbReference>
<evidence type="ECO:0000256" key="10">
    <source>
        <dbReference type="RuleBase" id="RU362081"/>
    </source>
</evidence>
<evidence type="ECO:0000256" key="9">
    <source>
        <dbReference type="ARBA" id="ARBA00023136"/>
    </source>
</evidence>
<reference evidence="13" key="1">
    <citation type="submission" date="2021-01" db="EMBL/GenBank/DDBJ databases">
        <authorList>
            <person name="Corre E."/>
            <person name="Pelletier E."/>
            <person name="Niang G."/>
            <person name="Scheremetjew M."/>
            <person name="Finn R."/>
            <person name="Kale V."/>
            <person name="Holt S."/>
            <person name="Cochrane G."/>
            <person name="Meng A."/>
            <person name="Brown T."/>
            <person name="Cohen L."/>
        </authorList>
    </citation>
    <scope>NUCLEOTIDE SEQUENCE</scope>
    <source>
        <strain evidence="13">CCMP127</strain>
    </source>
</reference>
<dbReference type="GO" id="GO:0016020">
    <property type="term" value="C:membrane"/>
    <property type="evidence" value="ECO:0007669"/>
    <property type="project" value="UniProtKB-SubCell"/>
</dbReference>
<evidence type="ECO:0000256" key="7">
    <source>
        <dbReference type="ARBA" id="ARBA00022967"/>
    </source>
</evidence>
<name>A0A7S3L7V9_9STRA</name>
<dbReference type="SUPFAM" id="SSF56784">
    <property type="entry name" value="HAD-like"/>
    <property type="match status" value="1"/>
</dbReference>
<dbReference type="InterPro" id="IPR051014">
    <property type="entry name" value="Cation_Transport_ATPase_IB"/>
</dbReference>
<dbReference type="NCBIfam" id="TIGR01525">
    <property type="entry name" value="ATPase-IB_hvy"/>
    <property type="match status" value="1"/>
</dbReference>
<dbReference type="InterPro" id="IPR027256">
    <property type="entry name" value="P-typ_ATPase_IB"/>
</dbReference>
<dbReference type="NCBIfam" id="TIGR01494">
    <property type="entry name" value="ATPase_P-type"/>
    <property type="match status" value="1"/>
</dbReference>
<dbReference type="SFLD" id="SFLDF00027">
    <property type="entry name" value="p-type_atpase"/>
    <property type="match status" value="1"/>
</dbReference>
<keyword evidence="3 10" id="KW-0812">Transmembrane</keyword>
<feature type="transmembrane region" description="Helical" evidence="10">
    <location>
        <begin position="1057"/>
        <end position="1076"/>
    </location>
</feature>
<feature type="transmembrane region" description="Helical" evidence="10">
    <location>
        <begin position="733"/>
        <end position="758"/>
    </location>
</feature>
<feature type="domain" description="HMA" evidence="12">
    <location>
        <begin position="165"/>
        <end position="231"/>
    </location>
</feature>
<sequence>MPPSLARRSQAMSAGIITPPPPPPPPPLGGSTAFDPDTMFCGACCDNPHTALDSDGGESWQSLWMQSIFVMEHEWKAPHHARVVQSLVQPLEGVNKVWMDDKDASLLYIEHSVAVSTTLLVEKLKQGGYPATWQASQEVTDMDELLLPKNTTGTDNTTGEPVSTVRTTLYVQGLCCSTEVPSVRKVLKGLSGIGRLAIQPTTARVLLDHDPTQAAPSAAADALTRAGFPTTVLSTEDPSQATAAGGSKRSATMASTTGRSTLHATAVLHSGDVVPIQHAAAAVPGVHRIGVAVAESVVYVEHDWSISPITVVMDKLTRKGYPTTLVQDAQAVAVAQQSAQLIAQPRSKYVESTLAIPNLTQGHVALLAKAVKQHFIRAQVRALHPHVSSRTVKVEHNPELLDIELLAETLRPYGLDVIVVTDGHAEQFILPLVEDEDDKAAKAAAAYETSGQLSLSVIGSGIFWVLSLFSYIGNARDENDGFSDLDDSTKSGHGAFYYFEYFGLLAVVLGLPPVAVKAARTIKRKEFDSNCMMVTAAIGALLLGEWDEAASVAFLFSVSEYLERRATERARRALTQIANLRPDYCHWIHPETQQIWVVPAAQVPVGSWLSVRTGDKIAADGFVVRGTSQVDESSLTGESVPIRKGPNDTVQGGSINIGSTPIVVQTTSSVADSTVSRLIRLVEDAQTNTSETEKMIDSFARAYTPAVVAIASVLCTVPWLWGIQTGQEWCLRGLILIVIACPCALTISTPVTYAAGLAATAQRGIIIKGGAYLEALGHVRTVLLDKTGTLTEGKFQIMELTEIGETRSRAEMLGLMALLEASSSHPLSAALVKAAAKEGVQVPTELRMEDHTILKGEGVTAVVEGKQVYVGNQRLFDRLGMYMDLPKAYKSVAENWQSNGASVGFVGVEREGIIGFYCVTDAVRPEAADAVTTLQIHGLRVEMLTGDGDGAAIAVASQIGLPNSAVHAKLLPEDKLHLVGRMRSPPSRRFLQRNSTVLFCGDGVNDGPALAVADVGVAMGEGASSLATEVSDVSLMDNNLHKLVDAIFMGQRVVSTIMQNIGLSLAGKVVVVILTMAGRMTLLGAIASDVGVMLVVTLNGMRLLPSYSDVTKQERHHASQRYDAVPLVGNSPTGVAELDDSYGAGEGRYKENELV</sequence>
<accession>A0A7S3L7V9</accession>
<dbReference type="GO" id="GO:0016887">
    <property type="term" value="F:ATP hydrolysis activity"/>
    <property type="evidence" value="ECO:0007669"/>
    <property type="project" value="InterPro"/>
</dbReference>
<dbReference type="PRINTS" id="PR00119">
    <property type="entry name" value="CATATPASE"/>
</dbReference>
<dbReference type="PANTHER" id="PTHR48085:SF5">
    <property type="entry name" value="CADMIUM_ZINC-TRANSPORTING ATPASE HMA4-RELATED"/>
    <property type="match status" value="1"/>
</dbReference>
<keyword evidence="5 10" id="KW-0547">Nucleotide-binding</keyword>
<evidence type="ECO:0000259" key="12">
    <source>
        <dbReference type="PROSITE" id="PS50846"/>
    </source>
</evidence>
<organism evidence="13">
    <name type="scientific">Amphora coffeiformis</name>
    <dbReference type="NCBI Taxonomy" id="265554"/>
    <lineage>
        <taxon>Eukaryota</taxon>
        <taxon>Sar</taxon>
        <taxon>Stramenopiles</taxon>
        <taxon>Ochrophyta</taxon>
        <taxon>Bacillariophyta</taxon>
        <taxon>Bacillariophyceae</taxon>
        <taxon>Bacillariophycidae</taxon>
        <taxon>Thalassiophysales</taxon>
        <taxon>Catenulaceae</taxon>
        <taxon>Amphora</taxon>
    </lineage>
</organism>
<feature type="region of interest" description="Disordered" evidence="11">
    <location>
        <begin position="1"/>
        <end position="33"/>
    </location>
</feature>
<dbReference type="InterPro" id="IPR036412">
    <property type="entry name" value="HAD-like_sf"/>
</dbReference>
<dbReference type="EMBL" id="HBIM01015243">
    <property type="protein sequence ID" value="CAE0414859.1"/>
    <property type="molecule type" value="Transcribed_RNA"/>
</dbReference>
<dbReference type="PROSITE" id="PS01229">
    <property type="entry name" value="COF_2"/>
    <property type="match status" value="1"/>
</dbReference>
<keyword evidence="7" id="KW-1278">Translocase</keyword>
<dbReference type="SUPFAM" id="SSF55008">
    <property type="entry name" value="HMA, heavy metal-associated domain"/>
    <property type="match status" value="1"/>
</dbReference>
<evidence type="ECO:0000256" key="3">
    <source>
        <dbReference type="ARBA" id="ARBA00022692"/>
    </source>
</evidence>
<dbReference type="SFLD" id="SFLDS00003">
    <property type="entry name" value="Haloacid_Dehalogenase"/>
    <property type="match status" value="1"/>
</dbReference>
<dbReference type="Gene3D" id="3.40.50.1000">
    <property type="entry name" value="HAD superfamily/HAD-like"/>
    <property type="match status" value="1"/>
</dbReference>
<dbReference type="InterPro" id="IPR023214">
    <property type="entry name" value="HAD_sf"/>
</dbReference>
<feature type="region of interest" description="Disordered" evidence="11">
    <location>
        <begin position="232"/>
        <end position="256"/>
    </location>
</feature>
<dbReference type="InterPro" id="IPR018303">
    <property type="entry name" value="ATPase_P-typ_P_site"/>
</dbReference>
<dbReference type="Gene3D" id="3.30.70.100">
    <property type="match status" value="1"/>
</dbReference>
<dbReference type="SUPFAM" id="SSF81665">
    <property type="entry name" value="Calcium ATPase, transmembrane domain M"/>
    <property type="match status" value="1"/>
</dbReference>
<dbReference type="AlphaFoldDB" id="A0A7S3L7V9"/>
<gene>
    <name evidence="13" type="ORF">ACOF00016_LOCUS12041</name>
</gene>
<evidence type="ECO:0000313" key="13">
    <source>
        <dbReference type="EMBL" id="CAE0414859.1"/>
    </source>
</evidence>
<dbReference type="Pfam" id="PF00702">
    <property type="entry name" value="Hydrolase"/>
    <property type="match status" value="1"/>
</dbReference>
<feature type="compositionally biased region" description="Polar residues" evidence="11">
    <location>
        <begin position="232"/>
        <end position="242"/>
    </location>
</feature>
<feature type="transmembrane region" description="Helical" evidence="10">
    <location>
        <begin position="453"/>
        <end position="475"/>
    </location>
</feature>
<dbReference type="InterPro" id="IPR059000">
    <property type="entry name" value="ATPase_P-type_domA"/>
</dbReference>
<protein>
    <recommendedName>
        <fullName evidence="12">HMA domain-containing protein</fullName>
    </recommendedName>
</protein>
<dbReference type="GO" id="GO:0046872">
    <property type="term" value="F:metal ion binding"/>
    <property type="evidence" value="ECO:0007669"/>
    <property type="project" value="UniProtKB-KW"/>
</dbReference>
<dbReference type="InterPro" id="IPR008250">
    <property type="entry name" value="ATPase_P-typ_transduc_dom_A_sf"/>
</dbReference>
<keyword evidence="4 10" id="KW-0479">Metal-binding</keyword>
<feature type="transmembrane region" description="Helical" evidence="10">
    <location>
        <begin position="702"/>
        <end position="721"/>
    </location>
</feature>
<dbReference type="GO" id="GO:0005524">
    <property type="term" value="F:ATP binding"/>
    <property type="evidence" value="ECO:0007669"/>
    <property type="project" value="UniProtKB-UniRule"/>
</dbReference>
<proteinExistence type="inferred from homology"/>
<dbReference type="InterPro" id="IPR023298">
    <property type="entry name" value="ATPase_P-typ_TM_dom_sf"/>
</dbReference>
<dbReference type="InterPro" id="IPR001757">
    <property type="entry name" value="P_typ_ATPase"/>
</dbReference>
<evidence type="ECO:0000256" key="6">
    <source>
        <dbReference type="ARBA" id="ARBA00022840"/>
    </source>
</evidence>
<keyword evidence="8 10" id="KW-1133">Transmembrane helix</keyword>
<dbReference type="PROSITE" id="PS50846">
    <property type="entry name" value="HMA_2"/>
    <property type="match status" value="1"/>
</dbReference>
<evidence type="ECO:0000256" key="1">
    <source>
        <dbReference type="ARBA" id="ARBA00004141"/>
    </source>
</evidence>
<dbReference type="Gene3D" id="2.70.150.10">
    <property type="entry name" value="Calcium-transporting ATPase, cytoplasmic transduction domain A"/>
    <property type="match status" value="1"/>
</dbReference>
<evidence type="ECO:0000256" key="8">
    <source>
        <dbReference type="ARBA" id="ARBA00022989"/>
    </source>
</evidence>